<organism evidence="8 9">
    <name type="scientific">Rubritalea tangerina</name>
    <dbReference type="NCBI Taxonomy" id="430798"/>
    <lineage>
        <taxon>Bacteria</taxon>
        <taxon>Pseudomonadati</taxon>
        <taxon>Verrucomicrobiota</taxon>
        <taxon>Verrucomicrobiia</taxon>
        <taxon>Verrucomicrobiales</taxon>
        <taxon>Rubritaleaceae</taxon>
        <taxon>Rubritalea</taxon>
    </lineage>
</organism>
<comment type="pathway">
    <text evidence="2 7">Carbohydrate metabolism; pentose and glucuronate interconversion.</text>
</comment>
<dbReference type="EC" id="5.3.1.12" evidence="4 7"/>
<sequence length="476" mass="54083">MPKSQHPNTMDSYLHKDVFLDTQTARSLFHNTAAHLPVVDFHTHLPQDQILSNHRFENLWELWLKHDHYKWRLMRACGIPEDQITGNASPWEKFAAFASCLPLAPGNPVHHWAHLELQRVFNIHTTLTPQTAEEVWNEANAKLADDPSLSARGLLSKFKVELVCTTDDPTHDLAAHKTLAQTYSELRVLPTFRPDNAHNVQQPTEFRKWIHALSHCYGQNIENFQTLVTALHQRHDFFHSHGCRLSDHGLPFSPAAEASPAELESIFQQTLSGAPASAIEWEKFATALLKHVAQWNTQKDWTMQLHLGPQRNVNSLMHIQTGNDSGFDTMGSMPQTAKLIDFLDTLANANSLSKTIVYNLNPMESEAICCALQNFQNHSAKGRIQYGPAWWHCDHVRGIREQLDILASLGALGTSIGMLTDSRSFTSYVRHEYYRRLLCQYLGKAAEAGEIPNQADYLEQLVANLCYHNPNTYFAW</sequence>
<dbReference type="EMBL" id="JBHUJB010000044">
    <property type="protein sequence ID" value="MFD2159359.1"/>
    <property type="molecule type" value="Genomic_DNA"/>
</dbReference>
<dbReference type="PANTHER" id="PTHR30068">
    <property type="entry name" value="URONATE ISOMERASE"/>
    <property type="match status" value="1"/>
</dbReference>
<dbReference type="InterPro" id="IPR032466">
    <property type="entry name" value="Metal_Hydrolase"/>
</dbReference>
<evidence type="ECO:0000256" key="3">
    <source>
        <dbReference type="ARBA" id="ARBA00008397"/>
    </source>
</evidence>
<keyword evidence="9" id="KW-1185">Reference proteome</keyword>
<protein>
    <recommendedName>
        <fullName evidence="5 7">Uronate isomerase</fullName>
        <ecNumber evidence="4 7">5.3.1.12</ecNumber>
    </recommendedName>
    <alternativeName>
        <fullName evidence="7">Glucuronate isomerase</fullName>
    </alternativeName>
    <alternativeName>
        <fullName evidence="7">Uronic isomerase</fullName>
    </alternativeName>
</protein>
<accession>A0ABW4ZBW0</accession>
<evidence type="ECO:0000256" key="1">
    <source>
        <dbReference type="ARBA" id="ARBA00001165"/>
    </source>
</evidence>
<evidence type="ECO:0000256" key="7">
    <source>
        <dbReference type="HAMAP-Rule" id="MF_00675"/>
    </source>
</evidence>
<dbReference type="Gene3D" id="1.10.2020.10">
    <property type="entry name" value="uronate isomerase, domain 2, chain A"/>
    <property type="match status" value="1"/>
</dbReference>
<evidence type="ECO:0000256" key="5">
    <source>
        <dbReference type="ARBA" id="ARBA00020555"/>
    </source>
</evidence>
<comment type="catalytic activity">
    <reaction evidence="1 7">
        <text>D-glucuronate = D-fructuronate</text>
        <dbReference type="Rhea" id="RHEA:13049"/>
        <dbReference type="ChEBI" id="CHEBI:58720"/>
        <dbReference type="ChEBI" id="CHEBI:59863"/>
        <dbReference type="EC" id="5.3.1.12"/>
    </reaction>
</comment>
<dbReference type="Proteomes" id="UP001597389">
    <property type="component" value="Unassembled WGS sequence"/>
</dbReference>
<comment type="similarity">
    <text evidence="3 7">Belongs to the metallo-dependent hydrolases superfamily. Uronate isomerase family.</text>
</comment>
<name>A0ABW4ZBW0_9BACT</name>
<reference evidence="9" key="1">
    <citation type="journal article" date="2019" name="Int. J. Syst. Evol. Microbiol.">
        <title>The Global Catalogue of Microorganisms (GCM) 10K type strain sequencing project: providing services to taxonomists for standard genome sequencing and annotation.</title>
        <authorList>
            <consortium name="The Broad Institute Genomics Platform"/>
            <consortium name="The Broad Institute Genome Sequencing Center for Infectious Disease"/>
            <person name="Wu L."/>
            <person name="Ma J."/>
        </authorList>
    </citation>
    <scope>NUCLEOTIDE SEQUENCE [LARGE SCALE GENOMIC DNA]</scope>
    <source>
        <strain evidence="9">CCUG 57942</strain>
    </source>
</reference>
<evidence type="ECO:0000313" key="9">
    <source>
        <dbReference type="Proteomes" id="UP001597389"/>
    </source>
</evidence>
<evidence type="ECO:0000256" key="2">
    <source>
        <dbReference type="ARBA" id="ARBA00004892"/>
    </source>
</evidence>
<evidence type="ECO:0000256" key="6">
    <source>
        <dbReference type="ARBA" id="ARBA00023235"/>
    </source>
</evidence>
<dbReference type="GO" id="GO:0008880">
    <property type="term" value="F:glucuronate isomerase activity"/>
    <property type="evidence" value="ECO:0007669"/>
    <property type="project" value="UniProtKB-EC"/>
</dbReference>
<comment type="catalytic activity">
    <reaction evidence="7">
        <text>aldehydo-D-galacturonate = keto-D-tagaturonate</text>
        <dbReference type="Rhea" id="RHEA:27702"/>
        <dbReference type="ChEBI" id="CHEBI:12952"/>
        <dbReference type="ChEBI" id="CHEBI:17886"/>
    </reaction>
</comment>
<dbReference type="InterPro" id="IPR003766">
    <property type="entry name" value="Uronate_isomerase"/>
</dbReference>
<keyword evidence="6 7" id="KW-0413">Isomerase</keyword>
<dbReference type="NCBIfam" id="NF002794">
    <property type="entry name" value="PRK02925.1"/>
    <property type="match status" value="1"/>
</dbReference>
<gene>
    <name evidence="7 8" type="primary">uxaC</name>
    <name evidence="8" type="ORF">ACFSW8_10650</name>
</gene>
<dbReference type="PANTHER" id="PTHR30068:SF4">
    <property type="entry name" value="URONATE ISOMERASE"/>
    <property type="match status" value="1"/>
</dbReference>
<dbReference type="SUPFAM" id="SSF51556">
    <property type="entry name" value="Metallo-dependent hydrolases"/>
    <property type="match status" value="1"/>
</dbReference>
<dbReference type="Gene3D" id="3.20.20.140">
    <property type="entry name" value="Metal-dependent hydrolases"/>
    <property type="match status" value="1"/>
</dbReference>
<dbReference type="HAMAP" id="MF_00675">
    <property type="entry name" value="UxaC"/>
    <property type="match status" value="1"/>
</dbReference>
<evidence type="ECO:0000256" key="4">
    <source>
        <dbReference type="ARBA" id="ARBA00012546"/>
    </source>
</evidence>
<dbReference type="Pfam" id="PF02614">
    <property type="entry name" value="UxaC"/>
    <property type="match status" value="1"/>
</dbReference>
<evidence type="ECO:0000313" key="8">
    <source>
        <dbReference type="EMBL" id="MFD2159359.1"/>
    </source>
</evidence>
<proteinExistence type="inferred from homology"/>
<comment type="caution">
    <text evidence="8">The sequence shown here is derived from an EMBL/GenBank/DDBJ whole genome shotgun (WGS) entry which is preliminary data.</text>
</comment>